<dbReference type="Proteomes" id="UP001183410">
    <property type="component" value="Unassembled WGS sequence"/>
</dbReference>
<feature type="transmembrane region" description="Helical" evidence="1">
    <location>
        <begin position="26"/>
        <end position="43"/>
    </location>
</feature>
<dbReference type="RefSeq" id="WP_311670610.1">
    <property type="nucleotide sequence ID" value="NZ_JAVREO010000029.1"/>
</dbReference>
<reference evidence="3" key="1">
    <citation type="submission" date="2023-07" db="EMBL/GenBank/DDBJ databases">
        <title>30 novel species of actinomycetes from the DSMZ collection.</title>
        <authorList>
            <person name="Nouioui I."/>
        </authorList>
    </citation>
    <scope>NUCLEOTIDE SEQUENCE [LARGE SCALE GENOMIC DNA]</scope>
    <source>
        <strain evidence="3">DSM 44915</strain>
    </source>
</reference>
<keyword evidence="3" id="KW-1185">Reference proteome</keyword>
<protein>
    <submittedName>
        <fullName evidence="2">Uncharacterized protein</fullName>
    </submittedName>
</protein>
<organism evidence="2 3">
    <name type="scientific">Streptomyces chisholmiae</name>
    <dbReference type="NCBI Taxonomy" id="3075540"/>
    <lineage>
        <taxon>Bacteria</taxon>
        <taxon>Bacillati</taxon>
        <taxon>Actinomycetota</taxon>
        <taxon>Actinomycetes</taxon>
        <taxon>Kitasatosporales</taxon>
        <taxon>Streptomycetaceae</taxon>
        <taxon>Streptomyces</taxon>
    </lineage>
</organism>
<dbReference type="EMBL" id="JAVREO010000029">
    <property type="protein sequence ID" value="MDT0270545.1"/>
    <property type="molecule type" value="Genomic_DNA"/>
</dbReference>
<sequence length="79" mass="8165">MSYVFTLGLVAAGVLAAAQGGALIVLGILLIAAGGFVAVGLKSQVDEARAARAEWEASRWCVACDRRLPPGWRPPTEAA</sequence>
<evidence type="ECO:0000313" key="2">
    <source>
        <dbReference type="EMBL" id="MDT0270545.1"/>
    </source>
</evidence>
<gene>
    <name evidence="2" type="ORF">RM844_30160</name>
</gene>
<comment type="caution">
    <text evidence="2">The sequence shown here is derived from an EMBL/GenBank/DDBJ whole genome shotgun (WGS) entry which is preliminary data.</text>
</comment>
<evidence type="ECO:0000313" key="3">
    <source>
        <dbReference type="Proteomes" id="UP001183410"/>
    </source>
</evidence>
<keyword evidence="1" id="KW-0472">Membrane</keyword>
<proteinExistence type="predicted"/>
<keyword evidence="1" id="KW-1133">Transmembrane helix</keyword>
<keyword evidence="1" id="KW-0812">Transmembrane</keyword>
<evidence type="ECO:0000256" key="1">
    <source>
        <dbReference type="SAM" id="Phobius"/>
    </source>
</evidence>
<name>A0ABU2K028_9ACTN</name>
<accession>A0ABU2K028</accession>